<evidence type="ECO:0000256" key="2">
    <source>
        <dbReference type="SAM" id="MobiDB-lite"/>
    </source>
</evidence>
<dbReference type="EMBL" id="HE804045">
    <property type="protein sequence ID" value="CCH35205.1"/>
    <property type="molecule type" value="Genomic_DNA"/>
</dbReference>
<dbReference type="STRING" id="1179773.BN6_79870"/>
<dbReference type="SUPFAM" id="SSF143243">
    <property type="entry name" value="Nqo5-like"/>
    <property type="match status" value="1"/>
</dbReference>
<keyword evidence="5" id="KW-1185">Reference proteome</keyword>
<proteinExistence type="inferred from homology"/>
<protein>
    <submittedName>
        <fullName evidence="4">NADH dehydrogenase (Ubiquinone) 30 kDa subunit</fullName>
    </submittedName>
</protein>
<feature type="region of interest" description="Disordered" evidence="2">
    <location>
        <begin position="122"/>
        <end position="158"/>
    </location>
</feature>
<feature type="region of interest" description="Disordered" evidence="2">
    <location>
        <begin position="30"/>
        <end position="103"/>
    </location>
</feature>
<accession>K0K4M0</accession>
<feature type="compositionally biased region" description="Basic residues" evidence="2">
    <location>
        <begin position="36"/>
        <end position="58"/>
    </location>
</feature>
<dbReference type="Proteomes" id="UP000006281">
    <property type="component" value="Chromosome"/>
</dbReference>
<dbReference type="PATRIC" id="fig|1179773.3.peg.8063"/>
<evidence type="ECO:0000256" key="1">
    <source>
        <dbReference type="ARBA" id="ARBA00007569"/>
    </source>
</evidence>
<organism evidence="4 5">
    <name type="scientific">Saccharothrix espanaensis (strain ATCC 51144 / DSM 44229 / JCM 9112 / NBRC 15066 / NRRL 15764)</name>
    <dbReference type="NCBI Taxonomy" id="1179773"/>
    <lineage>
        <taxon>Bacteria</taxon>
        <taxon>Bacillati</taxon>
        <taxon>Actinomycetota</taxon>
        <taxon>Actinomycetes</taxon>
        <taxon>Pseudonocardiales</taxon>
        <taxon>Pseudonocardiaceae</taxon>
        <taxon>Saccharothrix</taxon>
    </lineage>
</organism>
<dbReference type="GO" id="GO:0008137">
    <property type="term" value="F:NADH dehydrogenase (ubiquinone) activity"/>
    <property type="evidence" value="ECO:0007669"/>
    <property type="project" value="InterPro"/>
</dbReference>
<evidence type="ECO:0000259" key="3">
    <source>
        <dbReference type="Pfam" id="PF00329"/>
    </source>
</evidence>
<feature type="domain" description="NADH:ubiquinone oxidoreductase 30kDa subunit" evidence="3">
    <location>
        <begin position="187"/>
        <end position="305"/>
    </location>
</feature>
<sequence>MGGWGPAGREPGGPPRISLIRCDGFHARLGYDIPGHRARPRTRLLRRRGHGRARRRPAARPGGAGGGRGARRGRGPRARRLRHGHRRHVARRDRHVPGDAGTPLRAVGRRVQQHRRPVLGLLQRDQGHRPGPPGARRRARLPTPPRGAARRPRRTPPARLVTAASAEFAALVPDAQPKTAFGQTTAHVAVEHWLAAARHAHDVLGCAAFDWLGVEDAGRPGASGLRHAVLLHVVHPGTRQGLLLRTEVGDEPLPSVAGLWAGAAWHEREAAEMFGIALVEPAPRLLLPDSFAGHPLRKDFVLASRVVRPWPGRLEPGEDGTSAPSRRRTAPPGVPDPSWGPRREGENHA</sequence>
<feature type="compositionally biased region" description="Basic residues" evidence="2">
    <location>
        <begin position="69"/>
        <end position="94"/>
    </location>
</feature>
<keyword evidence="4" id="KW-0830">Ubiquinone</keyword>
<evidence type="ECO:0000313" key="4">
    <source>
        <dbReference type="EMBL" id="CCH35205.1"/>
    </source>
</evidence>
<dbReference type="Gene3D" id="3.30.460.80">
    <property type="entry name" value="NADH:ubiquinone oxidoreductase, 30kDa subunit"/>
    <property type="match status" value="1"/>
</dbReference>
<feature type="region of interest" description="Disordered" evidence="2">
    <location>
        <begin position="310"/>
        <end position="349"/>
    </location>
</feature>
<reference evidence="4 5" key="1">
    <citation type="journal article" date="2012" name="BMC Genomics">
        <title>Complete genome sequence of Saccharothrix espanaensis DSM 44229T and comparison to the other completely sequenced Pseudonocardiaceae.</title>
        <authorList>
            <person name="Strobel T."/>
            <person name="Al-Dilaimi A."/>
            <person name="Blom J."/>
            <person name="Gessner A."/>
            <person name="Kalinowski J."/>
            <person name="Luzhetska M."/>
            <person name="Puhler A."/>
            <person name="Szczepanowski R."/>
            <person name="Bechthold A."/>
            <person name="Ruckert C."/>
        </authorList>
    </citation>
    <scope>NUCLEOTIDE SEQUENCE [LARGE SCALE GENOMIC DNA]</scope>
    <source>
        <strain evidence="5">ATCC 51144 / DSM 44229 / JCM 9112 / NBRC 15066 / NRRL 15764</strain>
    </source>
</reference>
<name>K0K4M0_SACES</name>
<dbReference type="InterPro" id="IPR001268">
    <property type="entry name" value="NADH_UbQ_OxRdtase_30kDa_su"/>
</dbReference>
<dbReference type="PANTHER" id="PTHR10884:SF14">
    <property type="entry name" value="NADH DEHYDROGENASE [UBIQUINONE] IRON-SULFUR PROTEIN 3, MITOCHONDRIAL"/>
    <property type="match status" value="1"/>
</dbReference>
<dbReference type="InterPro" id="IPR037232">
    <property type="entry name" value="NADH_quin_OxRdtase_su_C/D-like"/>
</dbReference>
<dbReference type="PANTHER" id="PTHR10884">
    <property type="entry name" value="NADH DEHYDROGENASE UBIQUINONE IRON-SULFUR PROTEIN 3"/>
    <property type="match status" value="1"/>
</dbReference>
<dbReference type="Pfam" id="PF00329">
    <property type="entry name" value="Complex1_30kDa"/>
    <property type="match status" value="1"/>
</dbReference>
<comment type="similarity">
    <text evidence="1">Belongs to the complex I 30 kDa subunit family.</text>
</comment>
<dbReference type="HOGENOM" id="CLU_794293_0_0_11"/>
<gene>
    <name evidence="4" type="ordered locus">BN6_79870</name>
</gene>
<dbReference type="eggNOG" id="COG0852">
    <property type="taxonomic scope" value="Bacteria"/>
</dbReference>
<dbReference type="AlphaFoldDB" id="K0K4M0"/>
<evidence type="ECO:0000313" key="5">
    <source>
        <dbReference type="Proteomes" id="UP000006281"/>
    </source>
</evidence>
<dbReference type="KEGG" id="sesp:BN6_79870"/>